<organism evidence="1 2">
    <name type="scientific">Alteromonas macleodii (strain English Channel 673)</name>
    <dbReference type="NCBI Taxonomy" id="1004788"/>
    <lineage>
        <taxon>Bacteria</taxon>
        <taxon>Pseudomonadati</taxon>
        <taxon>Pseudomonadota</taxon>
        <taxon>Gammaproteobacteria</taxon>
        <taxon>Alteromonadales</taxon>
        <taxon>Alteromonadaceae</taxon>
        <taxon>Alteromonas/Salinimonas group</taxon>
        <taxon>Alteromonas</taxon>
    </lineage>
</organism>
<name>A0AB32ZXZ5_ALTME</name>
<sequence length="140" mass="16006">MKHLWKVIAVAAIALTSFFGGTLYAVKNYHQGVTEGFLVMSDLVRSNRVFEVSQLINLYKQSEQSPDEAKEFMKRMILMKFTEEGRFKGVFGERVGGEDGLLLANLEIEEFISEYPLKECETEPKEKQLECNLKHILPEG</sequence>
<proteinExistence type="predicted"/>
<gene>
    <name evidence="1" type="ordered locus">AMEC673_09120</name>
</gene>
<dbReference type="AlphaFoldDB" id="A0AB32ZXZ5"/>
<dbReference type="EMBL" id="CP003844">
    <property type="protein sequence ID" value="AFT74518.1"/>
    <property type="molecule type" value="Genomic_DNA"/>
</dbReference>
<dbReference type="RefSeq" id="WP_014976486.1">
    <property type="nucleotide sequence ID" value="NC_018678.1"/>
</dbReference>
<dbReference type="Proteomes" id="UP000006296">
    <property type="component" value="Chromosome"/>
</dbReference>
<dbReference type="KEGG" id="amg:AMEC673_09120"/>
<evidence type="ECO:0000313" key="1">
    <source>
        <dbReference type="EMBL" id="AFT74518.1"/>
    </source>
</evidence>
<reference evidence="2" key="1">
    <citation type="journal article" date="2012" name="Sci. Rep.">
        <title>Genomes of surface isolates of Alteromonas macleodii: the life of a widespread marine opportunistic copiotroph.</title>
        <authorList>
            <person name="Lopez-Perez M."/>
            <person name="Gonzaga A."/>
            <person name="Martin-Cuadrado A.B."/>
            <person name="Onyshchenko O."/>
            <person name="Ghavidel A."/>
            <person name="Ghai R."/>
            <person name="Rodriguez-Valera F."/>
        </authorList>
    </citation>
    <scope>NUCLEOTIDE SEQUENCE [LARGE SCALE GENOMIC DNA]</scope>
    <source>
        <strain evidence="2">English Channel 673</strain>
    </source>
</reference>
<evidence type="ECO:0000313" key="2">
    <source>
        <dbReference type="Proteomes" id="UP000006296"/>
    </source>
</evidence>
<protein>
    <submittedName>
        <fullName evidence="1">Uncharacterized protein</fullName>
    </submittedName>
</protein>
<accession>A0AB32ZXZ5</accession>